<accession>A0A026VTT6</accession>
<gene>
    <name evidence="1" type="ORF">X777_16460</name>
</gene>
<dbReference type="Proteomes" id="UP000053097">
    <property type="component" value="Unassembled WGS sequence"/>
</dbReference>
<evidence type="ECO:0000313" key="1">
    <source>
        <dbReference type="EMBL" id="EZA47198.1"/>
    </source>
</evidence>
<sequence length="64" mass="7044">MTVAATWIHGRRSPDVMSAATAARGGRVTTVRPLCDRLAHDRNDECMHLWSCVVVVASRKSSSY</sequence>
<reference evidence="1 2" key="1">
    <citation type="journal article" date="2014" name="Curr. Biol.">
        <title>The genome of the clonal raider ant Cerapachys biroi.</title>
        <authorList>
            <person name="Oxley P.R."/>
            <person name="Ji L."/>
            <person name="Fetter-Pruneda I."/>
            <person name="McKenzie S.K."/>
            <person name="Li C."/>
            <person name="Hu H."/>
            <person name="Zhang G."/>
            <person name="Kronauer D.J."/>
        </authorList>
    </citation>
    <scope>NUCLEOTIDE SEQUENCE [LARGE SCALE GENOMIC DNA]</scope>
</reference>
<dbReference type="AlphaFoldDB" id="A0A026VTT6"/>
<name>A0A026VTT6_OOCBI</name>
<protein>
    <submittedName>
        <fullName evidence="1">Uncharacterized protein</fullName>
    </submittedName>
</protein>
<organism evidence="1 2">
    <name type="scientific">Ooceraea biroi</name>
    <name type="common">Clonal raider ant</name>
    <name type="synonym">Cerapachys biroi</name>
    <dbReference type="NCBI Taxonomy" id="2015173"/>
    <lineage>
        <taxon>Eukaryota</taxon>
        <taxon>Metazoa</taxon>
        <taxon>Ecdysozoa</taxon>
        <taxon>Arthropoda</taxon>
        <taxon>Hexapoda</taxon>
        <taxon>Insecta</taxon>
        <taxon>Pterygota</taxon>
        <taxon>Neoptera</taxon>
        <taxon>Endopterygota</taxon>
        <taxon>Hymenoptera</taxon>
        <taxon>Apocrita</taxon>
        <taxon>Aculeata</taxon>
        <taxon>Formicoidea</taxon>
        <taxon>Formicidae</taxon>
        <taxon>Dorylinae</taxon>
        <taxon>Ooceraea</taxon>
    </lineage>
</organism>
<evidence type="ECO:0000313" key="2">
    <source>
        <dbReference type="Proteomes" id="UP000053097"/>
    </source>
</evidence>
<keyword evidence="2" id="KW-1185">Reference proteome</keyword>
<proteinExistence type="predicted"/>
<dbReference type="EMBL" id="KK107921">
    <property type="protein sequence ID" value="EZA47198.1"/>
    <property type="molecule type" value="Genomic_DNA"/>
</dbReference>